<dbReference type="Proteomes" id="UP001172778">
    <property type="component" value="Unassembled WGS sequence"/>
</dbReference>
<comment type="caution">
    <text evidence="2">The sequence shown here is derived from an EMBL/GenBank/DDBJ whole genome shotgun (WGS) entry which is preliminary data.</text>
</comment>
<name>A0ABT7E0I0_9NEIS</name>
<gene>
    <name evidence="2" type="ORF">PZA18_17165</name>
</gene>
<feature type="transmembrane region" description="Helical" evidence="1">
    <location>
        <begin position="32"/>
        <end position="50"/>
    </location>
</feature>
<proteinExistence type="predicted"/>
<keyword evidence="1" id="KW-0472">Membrane</keyword>
<sequence>MSQGAVRVLSLLFCVIGYVLAYTFFKQSLFPLVALFVLIGTAYGYAFFFSENSFYSQNELFGWIRTNAQKLADGKVLEFNGMPVNRDTQLVVFHACSSFIASSVMLDVPCQLDPKPQEQSRVRAKAIAVSVLTGIWGIKGVMWTREAISKNLRGGTKVSVGTLAKRLMASNKPAEAKGSPKTRKAEKG</sequence>
<keyword evidence="3" id="KW-1185">Reference proteome</keyword>
<evidence type="ECO:0000256" key="1">
    <source>
        <dbReference type="SAM" id="Phobius"/>
    </source>
</evidence>
<evidence type="ECO:0000313" key="2">
    <source>
        <dbReference type="EMBL" id="MDK2125786.1"/>
    </source>
</evidence>
<organism evidence="2 3">
    <name type="scientific">Parachitinimonas caeni</name>
    <dbReference type="NCBI Taxonomy" id="3031301"/>
    <lineage>
        <taxon>Bacteria</taxon>
        <taxon>Pseudomonadati</taxon>
        <taxon>Pseudomonadota</taxon>
        <taxon>Betaproteobacteria</taxon>
        <taxon>Neisseriales</taxon>
        <taxon>Chitinibacteraceae</taxon>
        <taxon>Parachitinimonas</taxon>
    </lineage>
</organism>
<reference evidence="2" key="1">
    <citation type="submission" date="2023-03" db="EMBL/GenBank/DDBJ databases">
        <title>Chitinimonas shenzhenensis gen. nov., sp. nov., a novel member of family Burkholderiaceae isolated from activated sludge collected in Shen Zhen, China.</title>
        <authorList>
            <person name="Wang X."/>
        </authorList>
    </citation>
    <scope>NUCLEOTIDE SEQUENCE</scope>
    <source>
        <strain evidence="2">DQS-5</strain>
    </source>
</reference>
<dbReference type="RefSeq" id="WP_284102099.1">
    <property type="nucleotide sequence ID" value="NZ_JARRAF010000024.1"/>
</dbReference>
<protein>
    <submittedName>
        <fullName evidence="2">Uncharacterized protein</fullName>
    </submittedName>
</protein>
<feature type="transmembrane region" description="Helical" evidence="1">
    <location>
        <begin position="6"/>
        <end position="25"/>
    </location>
</feature>
<accession>A0ABT7E0I0</accession>
<keyword evidence="1" id="KW-1133">Transmembrane helix</keyword>
<keyword evidence="1" id="KW-0812">Transmembrane</keyword>
<dbReference type="EMBL" id="JARRAF010000024">
    <property type="protein sequence ID" value="MDK2125786.1"/>
    <property type="molecule type" value="Genomic_DNA"/>
</dbReference>
<evidence type="ECO:0000313" key="3">
    <source>
        <dbReference type="Proteomes" id="UP001172778"/>
    </source>
</evidence>